<evidence type="ECO:0000313" key="5">
    <source>
        <dbReference type="EMBL" id="MBL1095003.1"/>
    </source>
</evidence>
<dbReference type="InterPro" id="IPR038261">
    <property type="entry name" value="GPP34-like_sf"/>
</dbReference>
<dbReference type="Gene3D" id="1.10.3630.10">
    <property type="entry name" value="yeast vps74-n-term truncation variant domain like"/>
    <property type="match status" value="1"/>
</dbReference>
<proteinExistence type="predicted"/>
<name>A0ABS1N4L4_9ACTN</name>
<evidence type="ECO:0000256" key="1">
    <source>
        <dbReference type="ARBA" id="ARBA00004255"/>
    </source>
</evidence>
<keyword evidence="3" id="KW-0446">Lipid-binding</keyword>
<evidence type="ECO:0000256" key="4">
    <source>
        <dbReference type="ARBA" id="ARBA00023136"/>
    </source>
</evidence>
<keyword evidence="2" id="KW-0333">Golgi apparatus</keyword>
<protein>
    <submittedName>
        <fullName evidence="5">GPP34 family phosphoprotein</fullName>
    </submittedName>
</protein>
<dbReference type="RefSeq" id="WP_201811925.1">
    <property type="nucleotide sequence ID" value="NZ_JAERRI010000042.1"/>
</dbReference>
<evidence type="ECO:0000313" key="6">
    <source>
        <dbReference type="Proteomes" id="UP000629371"/>
    </source>
</evidence>
<comment type="subcellular location">
    <subcellularLocation>
        <location evidence="1">Golgi apparatus membrane</location>
        <topology evidence="1">Peripheral membrane protein</topology>
        <orientation evidence="1">Cytoplasmic side</orientation>
    </subcellularLocation>
</comment>
<accession>A0ABS1N4L4</accession>
<evidence type="ECO:0000256" key="2">
    <source>
        <dbReference type="ARBA" id="ARBA00023034"/>
    </source>
</evidence>
<dbReference type="Proteomes" id="UP000629371">
    <property type="component" value="Unassembled WGS sequence"/>
</dbReference>
<keyword evidence="6" id="KW-1185">Reference proteome</keyword>
<dbReference type="InterPro" id="IPR008628">
    <property type="entry name" value="GPP34-like"/>
</dbReference>
<organism evidence="5 6">
    <name type="scientific">Streptomyces siderophoricus</name>
    <dbReference type="NCBI Taxonomy" id="2802281"/>
    <lineage>
        <taxon>Bacteria</taxon>
        <taxon>Bacillati</taxon>
        <taxon>Actinomycetota</taxon>
        <taxon>Actinomycetes</taxon>
        <taxon>Kitasatosporales</taxon>
        <taxon>Streptomycetaceae</taxon>
        <taxon>Streptomyces</taxon>
    </lineage>
</organism>
<evidence type="ECO:0000256" key="3">
    <source>
        <dbReference type="ARBA" id="ARBA00023121"/>
    </source>
</evidence>
<dbReference type="EMBL" id="JAERRI010000042">
    <property type="protein sequence ID" value="MBL1095003.1"/>
    <property type="molecule type" value="Genomic_DNA"/>
</dbReference>
<dbReference type="Pfam" id="PF05719">
    <property type="entry name" value="GPP34"/>
    <property type="match status" value="1"/>
</dbReference>
<reference evidence="5 6" key="1">
    <citation type="submission" date="2021-01" db="EMBL/GenBank/DDBJ databases">
        <title>WGS of actinomycetes isolated from Thailand.</title>
        <authorList>
            <person name="Thawai C."/>
        </authorList>
    </citation>
    <scope>NUCLEOTIDE SEQUENCE [LARGE SCALE GENOMIC DNA]</scope>
    <source>
        <strain evidence="5 6">CH9-7</strain>
    </source>
</reference>
<sequence>MTGTPLTLPEELLLLGLDPVRGRPLTNPKYLHYGLAGAALADLEAAGRITVERGDRITVTNPLPLGNAIGDGALAALPAPAKGGKGVKAHRWVHGTGRSLHELCLRVLEKRGALRRETHRALGLFPYERFPVGPVDLTGPARARFTAAVEAGLPGWRDRLLAAQVAACDLDARLLPGAAGRPHRRALRGLAKECWTSRAVHHAVQQDKSAAGG</sequence>
<keyword evidence="4" id="KW-0472">Membrane</keyword>
<comment type="caution">
    <text evidence="5">The sequence shown here is derived from an EMBL/GenBank/DDBJ whole genome shotgun (WGS) entry which is preliminary data.</text>
</comment>
<gene>
    <name evidence="5" type="ORF">JK360_37895</name>
</gene>